<dbReference type="EMBL" id="CAJVQA010000106">
    <property type="protein sequence ID" value="CAG8456101.1"/>
    <property type="molecule type" value="Genomic_DNA"/>
</dbReference>
<organism evidence="1 2">
    <name type="scientific">Cetraspora pellucida</name>
    <dbReference type="NCBI Taxonomy" id="1433469"/>
    <lineage>
        <taxon>Eukaryota</taxon>
        <taxon>Fungi</taxon>
        <taxon>Fungi incertae sedis</taxon>
        <taxon>Mucoromycota</taxon>
        <taxon>Glomeromycotina</taxon>
        <taxon>Glomeromycetes</taxon>
        <taxon>Diversisporales</taxon>
        <taxon>Gigasporaceae</taxon>
        <taxon>Cetraspora</taxon>
    </lineage>
</organism>
<sequence>MAQSKIGIIGDEEFALRLYVTEKEDSFILDKDSFANALANIFEGDIRHCDGKTNLRALKQMIGTWEIDGDAIKEIKDSYHQLGVCFSYFTFDQNQLHTEGAKQFDSCKKHTWKINGCNIQIPCISVHKCPVFTEGLIVQKSSSGYRARYICLQCIQQEGDHLYEKPGIGGKILSLAESDDQILQERLLSLVTLALTIFNNELTSKNLTSTEKEPEKLPSKLLVLTALKMRKVRLNLLMKEKFQIKNLKEASIVGENLGKNVLSSYSKIQENISQLENLSSYEDYFNALPKTICSFFQALITVLQQQKQKMINKKRNQYLLWSLASKLWDAFNHPDPKTHPLFKGVPELNEEGFENILSFYEIGKSCLQKIFDQDVYIIEPWSTNKCYMCNINSYTYTQLKDKKDKEKKTNNRVDSLPQASIIQEKAKKAILDQLFESEELSEATISNVLLQLNAVSSDWTNKRVKIFWKNN</sequence>
<accession>A0A9N8VKK7</accession>
<dbReference type="AlphaFoldDB" id="A0A9N8VKK7"/>
<dbReference type="OrthoDB" id="2434832at2759"/>
<gene>
    <name evidence="1" type="ORF">CPELLU_LOCUS396</name>
</gene>
<reference evidence="1" key="1">
    <citation type="submission" date="2021-06" db="EMBL/GenBank/DDBJ databases">
        <authorList>
            <person name="Kallberg Y."/>
            <person name="Tangrot J."/>
            <person name="Rosling A."/>
        </authorList>
    </citation>
    <scope>NUCLEOTIDE SEQUENCE</scope>
    <source>
        <strain evidence="1">FL966</strain>
    </source>
</reference>
<dbReference type="Proteomes" id="UP000789759">
    <property type="component" value="Unassembled WGS sequence"/>
</dbReference>
<feature type="non-terminal residue" evidence="1">
    <location>
        <position position="471"/>
    </location>
</feature>
<proteinExistence type="predicted"/>
<protein>
    <submittedName>
        <fullName evidence="1">4877_t:CDS:1</fullName>
    </submittedName>
</protein>
<name>A0A9N8VKK7_9GLOM</name>
<comment type="caution">
    <text evidence="1">The sequence shown here is derived from an EMBL/GenBank/DDBJ whole genome shotgun (WGS) entry which is preliminary data.</text>
</comment>
<evidence type="ECO:0000313" key="2">
    <source>
        <dbReference type="Proteomes" id="UP000789759"/>
    </source>
</evidence>
<evidence type="ECO:0000313" key="1">
    <source>
        <dbReference type="EMBL" id="CAG8456101.1"/>
    </source>
</evidence>
<keyword evidence="2" id="KW-1185">Reference proteome</keyword>